<dbReference type="Gene3D" id="1.20.120.50">
    <property type="entry name" value="Hemerythrin-like"/>
    <property type="match status" value="1"/>
</dbReference>
<comment type="caution">
    <text evidence="5">The sequence shown here is derived from an EMBL/GenBank/DDBJ whole genome shotgun (WGS) entry which is preliminary data.</text>
</comment>
<evidence type="ECO:0000256" key="3">
    <source>
        <dbReference type="ARBA" id="ARBA00023004"/>
    </source>
</evidence>
<feature type="domain" description="Hemerythrin-like" evidence="4">
    <location>
        <begin position="14"/>
        <end position="126"/>
    </location>
</feature>
<gene>
    <name evidence="5" type="ORF">JYB65_13050</name>
</gene>
<accession>A0A939DAL0</accession>
<keyword evidence="6" id="KW-1185">Reference proteome</keyword>
<name>A0A939DAL0_CLOAM</name>
<evidence type="ECO:0000313" key="5">
    <source>
        <dbReference type="EMBL" id="MBN7774286.1"/>
    </source>
</evidence>
<dbReference type="EMBL" id="JAFJZZ010000008">
    <property type="protein sequence ID" value="MBN7774286.1"/>
    <property type="molecule type" value="Genomic_DNA"/>
</dbReference>
<dbReference type="GO" id="GO:0046872">
    <property type="term" value="F:metal ion binding"/>
    <property type="evidence" value="ECO:0007669"/>
    <property type="project" value="UniProtKB-KW"/>
</dbReference>
<evidence type="ECO:0000256" key="1">
    <source>
        <dbReference type="ARBA" id="ARBA00010587"/>
    </source>
</evidence>
<dbReference type="InterPro" id="IPR012827">
    <property type="entry name" value="Hemerythrin_metal-bd"/>
</dbReference>
<dbReference type="AlphaFoldDB" id="A0A939DAL0"/>
<dbReference type="CDD" id="cd12107">
    <property type="entry name" value="Hemerythrin"/>
    <property type="match status" value="1"/>
</dbReference>
<dbReference type="Proteomes" id="UP000664545">
    <property type="component" value="Unassembled WGS sequence"/>
</dbReference>
<dbReference type="Pfam" id="PF01814">
    <property type="entry name" value="Hemerythrin"/>
    <property type="match status" value="1"/>
</dbReference>
<dbReference type="InterPro" id="IPR050669">
    <property type="entry name" value="Hemerythrin"/>
</dbReference>
<comment type="similarity">
    <text evidence="1">Belongs to the hemerythrin family.</text>
</comment>
<evidence type="ECO:0000313" key="6">
    <source>
        <dbReference type="Proteomes" id="UP000664545"/>
    </source>
</evidence>
<dbReference type="InterPro" id="IPR012312">
    <property type="entry name" value="Hemerythrin-like"/>
</dbReference>
<dbReference type="NCBIfam" id="TIGR02481">
    <property type="entry name" value="hemeryth_dom"/>
    <property type="match status" value="1"/>
</dbReference>
<dbReference type="NCBIfam" id="NF033749">
    <property type="entry name" value="bact_hemeryth"/>
    <property type="match status" value="1"/>
</dbReference>
<organism evidence="5 6">
    <name type="scientific">Clostridium aminobutyricum</name>
    <dbReference type="NCBI Taxonomy" id="33953"/>
    <lineage>
        <taxon>Bacteria</taxon>
        <taxon>Bacillati</taxon>
        <taxon>Bacillota</taxon>
        <taxon>Clostridia</taxon>
        <taxon>Eubacteriales</taxon>
        <taxon>Clostridiaceae</taxon>
        <taxon>Clostridium</taxon>
    </lineage>
</organism>
<keyword evidence="2" id="KW-0479">Metal-binding</keyword>
<reference evidence="5" key="1">
    <citation type="submission" date="2021-02" db="EMBL/GenBank/DDBJ databases">
        <title>Abyssanaerobacter marinus gen.nov., sp., nov, anaerobic bacterium isolated from the Onnuri vent field of Indian Ocean and suggestion of Mogibacteriaceae fam. nov., and proposal of reclassification of ambiguous this family's genus member.</title>
        <authorList>
            <person name="Kim Y.J."/>
            <person name="Yang J.-A."/>
        </authorList>
    </citation>
    <scope>NUCLEOTIDE SEQUENCE</scope>
    <source>
        <strain evidence="5">DSM 2634</strain>
    </source>
</reference>
<dbReference type="PANTHER" id="PTHR37164:SF1">
    <property type="entry name" value="BACTERIOHEMERYTHRIN"/>
    <property type="match status" value="1"/>
</dbReference>
<keyword evidence="3" id="KW-0408">Iron</keyword>
<evidence type="ECO:0000256" key="2">
    <source>
        <dbReference type="ARBA" id="ARBA00022723"/>
    </source>
</evidence>
<dbReference type="PANTHER" id="PTHR37164">
    <property type="entry name" value="BACTERIOHEMERYTHRIN"/>
    <property type="match status" value="1"/>
</dbReference>
<sequence length="135" mass="15347">MAYNWTSDLETGNGTIDEQHKQLIAAINNLLEACSQGKGRDILKETTAFLYDYTAKHFADEEKLQIASQYPDYANHKQYHEGFKKVVREIMQQLNEEGPTLLLVGKVNSSIGGWLINHIKKEDVKVATHIRSKQS</sequence>
<dbReference type="InterPro" id="IPR035938">
    <property type="entry name" value="Hemerythrin-like_sf"/>
</dbReference>
<dbReference type="RefSeq" id="WP_206583129.1">
    <property type="nucleotide sequence ID" value="NZ_JAFJZZ010000008.1"/>
</dbReference>
<dbReference type="SUPFAM" id="SSF47188">
    <property type="entry name" value="Hemerythrin-like"/>
    <property type="match status" value="1"/>
</dbReference>
<proteinExistence type="inferred from homology"/>
<evidence type="ECO:0000259" key="4">
    <source>
        <dbReference type="Pfam" id="PF01814"/>
    </source>
</evidence>
<protein>
    <submittedName>
        <fullName evidence="5">Hemerythrin family protein</fullName>
    </submittedName>
</protein>